<feature type="compositionally biased region" description="Basic and acidic residues" evidence="1">
    <location>
        <begin position="1"/>
        <end position="20"/>
    </location>
</feature>
<comment type="caution">
    <text evidence="2">The sequence shown here is derived from an EMBL/GenBank/DDBJ whole genome shotgun (WGS) entry which is preliminary data.</text>
</comment>
<accession>A0AAD2G9V1</accession>
<evidence type="ECO:0000313" key="2">
    <source>
        <dbReference type="EMBL" id="CAJ1965351.1"/>
    </source>
</evidence>
<name>A0AAD2G9V1_9STRA</name>
<evidence type="ECO:0000313" key="3">
    <source>
        <dbReference type="Proteomes" id="UP001295423"/>
    </source>
</evidence>
<evidence type="ECO:0000256" key="1">
    <source>
        <dbReference type="SAM" id="MobiDB-lite"/>
    </source>
</evidence>
<protein>
    <submittedName>
        <fullName evidence="2">Uncharacterized protein</fullName>
    </submittedName>
</protein>
<feature type="region of interest" description="Disordered" evidence="1">
    <location>
        <begin position="1"/>
        <end position="30"/>
    </location>
</feature>
<sequence>MENKDHSREDSKENAKKEDSAIPSRCPFSGVAFDPALLKEWENKMKVQMAASEAEVSRLHSLHQNMIKQGKHEIRDEKNDDELVDDKASVLEQKRISTQRIRITNSQSNRTKDLLVEASSSQTVWDSIYDNPSVKEANIRKWNAETVQGVKDGSKEIRLEVFGIVYELAELKELSTEAFFNQSISALAASDSQEDAVLKLQLFCVDL</sequence>
<reference evidence="2" key="1">
    <citation type="submission" date="2023-08" db="EMBL/GenBank/DDBJ databases">
        <authorList>
            <person name="Audoor S."/>
            <person name="Bilcke G."/>
        </authorList>
    </citation>
    <scope>NUCLEOTIDE SEQUENCE</scope>
</reference>
<gene>
    <name evidence="2" type="ORF">CYCCA115_LOCUS21073</name>
</gene>
<organism evidence="2 3">
    <name type="scientific">Cylindrotheca closterium</name>
    <dbReference type="NCBI Taxonomy" id="2856"/>
    <lineage>
        <taxon>Eukaryota</taxon>
        <taxon>Sar</taxon>
        <taxon>Stramenopiles</taxon>
        <taxon>Ochrophyta</taxon>
        <taxon>Bacillariophyta</taxon>
        <taxon>Bacillariophyceae</taxon>
        <taxon>Bacillariophycidae</taxon>
        <taxon>Bacillariales</taxon>
        <taxon>Bacillariaceae</taxon>
        <taxon>Cylindrotheca</taxon>
    </lineage>
</organism>
<keyword evidence="3" id="KW-1185">Reference proteome</keyword>
<dbReference type="EMBL" id="CAKOGP040002202">
    <property type="protein sequence ID" value="CAJ1965351.1"/>
    <property type="molecule type" value="Genomic_DNA"/>
</dbReference>
<dbReference type="Proteomes" id="UP001295423">
    <property type="component" value="Unassembled WGS sequence"/>
</dbReference>
<proteinExistence type="predicted"/>
<dbReference type="AlphaFoldDB" id="A0AAD2G9V1"/>